<reference evidence="3 4" key="1">
    <citation type="submission" date="2019-07" db="EMBL/GenBank/DDBJ databases">
        <title>Microlunatus dokdonensis sp. nov. isolated from the rhizospheric soil of the wild plant Elymus tsukushiensis.</title>
        <authorList>
            <person name="Ghim S.-Y."/>
            <person name="Hwang Y.-J."/>
            <person name="Son J.-S."/>
            <person name="Shin J.-H."/>
        </authorList>
    </citation>
    <scope>NUCLEOTIDE SEQUENCE [LARGE SCALE GENOMIC DNA]</scope>
    <source>
        <strain evidence="3 4">KUDC0627</strain>
    </source>
</reference>
<accession>A0A516PYZ6</accession>
<evidence type="ECO:0000256" key="2">
    <source>
        <dbReference type="SAM" id="Phobius"/>
    </source>
</evidence>
<dbReference type="Gene3D" id="2.130.10.10">
    <property type="entry name" value="YVTN repeat-like/Quinoprotein amine dehydrogenase"/>
    <property type="match status" value="1"/>
</dbReference>
<feature type="transmembrane region" description="Helical" evidence="2">
    <location>
        <begin position="27"/>
        <end position="49"/>
    </location>
</feature>
<proteinExistence type="predicted"/>
<feature type="compositionally biased region" description="Pro residues" evidence="1">
    <location>
        <begin position="55"/>
        <end position="72"/>
    </location>
</feature>
<dbReference type="Proteomes" id="UP000319263">
    <property type="component" value="Chromosome"/>
</dbReference>
<dbReference type="EMBL" id="CP041692">
    <property type="protein sequence ID" value="QDP96388.1"/>
    <property type="molecule type" value="Genomic_DNA"/>
</dbReference>
<sequence length="393" mass="40524">MSDEPPPSPEDVDVLDSGQGGPRRPSLVGAIVAACCLIVVAVAVVRAYGDRDPASAPPNSPSPSAPSEPAVPRPTVVPSFEDVLTRTVELSWLGAGTDYSVFVRTGAALSDGDSGVYQLDPRHDRVVSHRVPALASTGPLSFVPVSGGVLVRPIDQVPGYFVPDDAPVMGTGNVGGIVLPGPDDRHVWIPTANGSHLDLVGAVDHHSTGTTITVPSGMYPMQLTPDGHGYLLGPRDDGLYDLRPQGAVRVADGALIAVGPTRVLAANCSDQEDCAPVLLNSNFTPVAPQPPLRSQGSVSSNGVISPDGKVAALLGAQGGPIVLVDLATGGLRYLKVQVAGYMSAQVAFSPDSKWLFVVGADHRAYAAEVATRQVRPLLPGVRGVAQLTVRPAA</sequence>
<organism evidence="3 4">
    <name type="scientific">Microlunatus elymi</name>
    <dbReference type="NCBI Taxonomy" id="2596828"/>
    <lineage>
        <taxon>Bacteria</taxon>
        <taxon>Bacillati</taxon>
        <taxon>Actinomycetota</taxon>
        <taxon>Actinomycetes</taxon>
        <taxon>Propionibacteriales</taxon>
        <taxon>Propionibacteriaceae</taxon>
        <taxon>Microlunatus</taxon>
    </lineage>
</organism>
<feature type="region of interest" description="Disordered" evidence="1">
    <location>
        <begin position="1"/>
        <end position="21"/>
    </location>
</feature>
<evidence type="ECO:0000313" key="4">
    <source>
        <dbReference type="Proteomes" id="UP000319263"/>
    </source>
</evidence>
<dbReference type="RefSeq" id="WP_143986354.1">
    <property type="nucleotide sequence ID" value="NZ_CP041692.1"/>
</dbReference>
<evidence type="ECO:0008006" key="5">
    <source>
        <dbReference type="Google" id="ProtNLM"/>
    </source>
</evidence>
<dbReference type="InterPro" id="IPR015943">
    <property type="entry name" value="WD40/YVTN_repeat-like_dom_sf"/>
</dbReference>
<protein>
    <recommendedName>
        <fullName evidence="5">WD40-like Beta Propeller Repeat</fullName>
    </recommendedName>
</protein>
<dbReference type="OrthoDB" id="3350752at2"/>
<dbReference type="InterPro" id="IPR011047">
    <property type="entry name" value="Quinoprotein_ADH-like_sf"/>
</dbReference>
<feature type="region of interest" description="Disordered" evidence="1">
    <location>
        <begin position="53"/>
        <end position="75"/>
    </location>
</feature>
<keyword evidence="2" id="KW-1133">Transmembrane helix</keyword>
<gene>
    <name evidence="3" type="ORF">FOE78_11175</name>
</gene>
<dbReference type="AlphaFoldDB" id="A0A516PYZ6"/>
<keyword evidence="2" id="KW-0812">Transmembrane</keyword>
<dbReference type="KEGG" id="mik:FOE78_11175"/>
<name>A0A516PYZ6_9ACTN</name>
<dbReference type="SUPFAM" id="SSF50998">
    <property type="entry name" value="Quinoprotein alcohol dehydrogenase-like"/>
    <property type="match status" value="1"/>
</dbReference>
<keyword evidence="2" id="KW-0472">Membrane</keyword>
<evidence type="ECO:0000313" key="3">
    <source>
        <dbReference type="EMBL" id="QDP96388.1"/>
    </source>
</evidence>
<keyword evidence="4" id="KW-1185">Reference proteome</keyword>
<evidence type="ECO:0000256" key="1">
    <source>
        <dbReference type="SAM" id="MobiDB-lite"/>
    </source>
</evidence>